<evidence type="ECO:0000256" key="1">
    <source>
        <dbReference type="SAM" id="MobiDB-lite"/>
    </source>
</evidence>
<dbReference type="InterPro" id="IPR011990">
    <property type="entry name" value="TPR-like_helical_dom_sf"/>
</dbReference>
<feature type="compositionally biased region" description="Basic and acidic residues" evidence="1">
    <location>
        <begin position="758"/>
        <end position="768"/>
    </location>
</feature>
<dbReference type="SUPFAM" id="SSF48452">
    <property type="entry name" value="TPR-like"/>
    <property type="match status" value="2"/>
</dbReference>
<dbReference type="Gene3D" id="1.25.40.10">
    <property type="entry name" value="Tetratricopeptide repeat domain"/>
    <property type="match status" value="2"/>
</dbReference>
<dbReference type="Proteomes" id="UP000315369">
    <property type="component" value="Unassembled WGS sequence"/>
</dbReference>
<accession>A0A540WRV9</accession>
<evidence type="ECO:0000313" key="3">
    <source>
        <dbReference type="Proteomes" id="UP000315369"/>
    </source>
</evidence>
<feature type="region of interest" description="Disordered" evidence="1">
    <location>
        <begin position="461"/>
        <end position="890"/>
    </location>
</feature>
<feature type="compositionally biased region" description="Basic and acidic residues" evidence="1">
    <location>
        <begin position="619"/>
        <end position="635"/>
    </location>
</feature>
<proteinExistence type="predicted"/>
<name>A0A540WRV9_9BACT</name>
<feature type="compositionally biased region" description="Low complexity" evidence="1">
    <location>
        <begin position="496"/>
        <end position="508"/>
    </location>
</feature>
<feature type="compositionally biased region" description="Low complexity" evidence="1">
    <location>
        <begin position="587"/>
        <end position="618"/>
    </location>
</feature>
<feature type="compositionally biased region" description="Basic and acidic residues" evidence="1">
    <location>
        <begin position="811"/>
        <end position="821"/>
    </location>
</feature>
<protein>
    <recommendedName>
        <fullName evidence="4">Tetratricopeptide repeat protein</fullName>
    </recommendedName>
</protein>
<sequence>MEVPLADLFAALGGAPPGVSAPVRAEPVPRNMGSPATVPPSRTGRPGPVESTPGEDAEELARSQKLEAQFVARRAWRELAQLYLKRADRAKDPVARAEALTRLAEVMETELQDPAGAARMYREIVELTGDRAALREQVRLLASRDDASLVRRALDEAIQHAKTGRARATALLTRGERWLHMGEPQKARADFEASEALVPGLIPALAGLLLCVEDAERSVIATRLRSVLATTPRRAADRAEALRVLARTAEEQLDDSRLAQWAWGEVLIESPDSEQARERLLWLARELGDMAALGQLLRAQIARESRGPVARQSRLELVATLESSGDSEAALNELRQAVRFEPGHKEAWLLLVERLLARDNKGEAAWALENAATATEDELEREQTWDRLARMWRESLRNPERAQVYARRAEGLRLAREEREAAPPEPPRSATPRREPSGPKSPLVPLPVATTSLVAAGRDDLSEEITSTSDPSVSPGGAAVEGSERSSGPRGEKGGASQSSVAASVSAARGDKGPGAAQRLERATIPQGAVSARGGASDAREERGGSPSGGQGASVARGEKGSVLAGGATAQGSAGGSRPEKSPPPSGTSSASGAVAEQGARLAAPVSAAAAQSDAASARGERAAPARAEGSRAEKPAASGARAEKPAASGARGEQPVASGERIEKPTASGGRAEQPVASGERIEKHVASGGRAEKPAPSGERTEQPVGSGARAEKPASSGERTEHPVASSARAERPASSRADGARAEKPAPAGATGARAEKPAVRTEKPAPAQGEGYHAEHPAPAGAMGARTEKPAVRAENPAPAGATGARTEKPAVRAEKPAPAGATGARTEKPARPPGRAQESREDPLGSLGPELDRPAPSGSTVAFGANVPVRADKPAEAKAPAAPP</sequence>
<comment type="caution">
    <text evidence="2">The sequence shown here is derived from an EMBL/GenBank/DDBJ whole genome shotgun (WGS) entry which is preliminary data.</text>
</comment>
<feature type="non-terminal residue" evidence="2">
    <location>
        <position position="890"/>
    </location>
</feature>
<feature type="region of interest" description="Disordered" evidence="1">
    <location>
        <begin position="11"/>
        <end position="57"/>
    </location>
</feature>
<feature type="region of interest" description="Disordered" evidence="1">
    <location>
        <begin position="415"/>
        <end position="447"/>
    </location>
</feature>
<dbReference type="AlphaFoldDB" id="A0A540WRV9"/>
<feature type="compositionally biased region" description="Basic and acidic residues" evidence="1">
    <location>
        <begin position="681"/>
        <end position="695"/>
    </location>
</feature>
<evidence type="ECO:0000313" key="2">
    <source>
        <dbReference type="EMBL" id="TQF11752.1"/>
    </source>
</evidence>
<gene>
    <name evidence="2" type="ORF">FJV41_32490</name>
</gene>
<feature type="compositionally biased region" description="Basic and acidic residues" evidence="1">
    <location>
        <begin position="732"/>
        <end position="748"/>
    </location>
</feature>
<reference evidence="2 3" key="1">
    <citation type="submission" date="2019-06" db="EMBL/GenBank/DDBJ databases">
        <authorList>
            <person name="Livingstone P."/>
            <person name="Whitworth D."/>
        </authorList>
    </citation>
    <scope>NUCLEOTIDE SEQUENCE [LARGE SCALE GENOMIC DNA]</scope>
    <source>
        <strain evidence="2 3">AM401</strain>
    </source>
</reference>
<evidence type="ECO:0008006" key="4">
    <source>
        <dbReference type="Google" id="ProtNLM"/>
    </source>
</evidence>
<keyword evidence="3" id="KW-1185">Reference proteome</keyword>
<dbReference type="EMBL" id="VIFM01000171">
    <property type="protein sequence ID" value="TQF11752.1"/>
    <property type="molecule type" value="Genomic_DNA"/>
</dbReference>
<organism evidence="2 3">
    <name type="scientific">Myxococcus llanfairpwllgwyngyllgogerychwyrndrobwllllantysiliogogogochensis</name>
    <dbReference type="NCBI Taxonomy" id="2590453"/>
    <lineage>
        <taxon>Bacteria</taxon>
        <taxon>Pseudomonadati</taxon>
        <taxon>Myxococcota</taxon>
        <taxon>Myxococcia</taxon>
        <taxon>Myxococcales</taxon>
        <taxon>Cystobacterineae</taxon>
        <taxon>Myxococcaceae</taxon>
        <taxon>Myxococcus</taxon>
    </lineage>
</organism>